<dbReference type="GO" id="GO:0032259">
    <property type="term" value="P:methylation"/>
    <property type="evidence" value="ECO:0007669"/>
    <property type="project" value="UniProtKB-KW"/>
</dbReference>
<comment type="catalytic activity">
    <reaction evidence="6">
        <text>a 6-O-methyl-2'-deoxyguanosine in DNA + L-cysteinyl-[protein] = S-methyl-L-cysteinyl-[protein] + a 2'-deoxyguanosine in DNA</text>
        <dbReference type="Rhea" id="RHEA:24000"/>
        <dbReference type="Rhea" id="RHEA-COMP:10131"/>
        <dbReference type="Rhea" id="RHEA-COMP:10132"/>
        <dbReference type="Rhea" id="RHEA-COMP:11367"/>
        <dbReference type="Rhea" id="RHEA-COMP:11368"/>
        <dbReference type="ChEBI" id="CHEBI:29950"/>
        <dbReference type="ChEBI" id="CHEBI:82612"/>
        <dbReference type="ChEBI" id="CHEBI:85445"/>
        <dbReference type="ChEBI" id="CHEBI:85448"/>
        <dbReference type="EC" id="2.1.1.63"/>
    </reaction>
</comment>
<comment type="catalytic activity">
    <reaction evidence="1">
        <text>a 4-O-methyl-thymidine in DNA + L-cysteinyl-[protein] = a thymidine in DNA + S-methyl-L-cysteinyl-[protein]</text>
        <dbReference type="Rhea" id="RHEA:53428"/>
        <dbReference type="Rhea" id="RHEA-COMP:10131"/>
        <dbReference type="Rhea" id="RHEA-COMP:10132"/>
        <dbReference type="Rhea" id="RHEA-COMP:13555"/>
        <dbReference type="Rhea" id="RHEA-COMP:13556"/>
        <dbReference type="ChEBI" id="CHEBI:29950"/>
        <dbReference type="ChEBI" id="CHEBI:82612"/>
        <dbReference type="ChEBI" id="CHEBI:137386"/>
        <dbReference type="ChEBI" id="CHEBI:137387"/>
        <dbReference type="EC" id="2.1.1.63"/>
    </reaction>
</comment>
<dbReference type="EMBL" id="MLJW01002113">
    <property type="protein sequence ID" value="OIQ75609.1"/>
    <property type="molecule type" value="Genomic_DNA"/>
</dbReference>
<dbReference type="AlphaFoldDB" id="A0A1J5PVW3"/>
<comment type="caution">
    <text evidence="8">The sequence shown here is derived from an EMBL/GenBank/DDBJ whole genome shotgun (WGS) entry which is preliminary data.</text>
</comment>
<sequence>MSSALPPLPMTDDSVFTPIPIRWDAVLDLPFGRLGLRCTAERVLALEYLPASTPAQAPASALGREVQAQLQAYCHDPDHRFDLPLADAGTAFQRRVWALLRAIPRGRTLRYGEAAAQLGSAARAVGQACAANPFAPVVPCHRIVASAGLGGFAHSTDAQGELLRIKRWLLQHEGAMA</sequence>
<reference evidence="8" key="1">
    <citation type="submission" date="2016-10" db="EMBL/GenBank/DDBJ databases">
        <title>Sequence of Gallionella enrichment culture.</title>
        <authorList>
            <person name="Poehlein A."/>
            <person name="Muehling M."/>
            <person name="Daniel R."/>
        </authorList>
    </citation>
    <scope>NUCLEOTIDE SEQUENCE</scope>
</reference>
<evidence type="ECO:0000256" key="3">
    <source>
        <dbReference type="ARBA" id="ARBA00022679"/>
    </source>
</evidence>
<proteinExistence type="predicted"/>
<keyword evidence="5" id="KW-0234">DNA repair</keyword>
<keyword evidence="3 8" id="KW-0808">Transferase</keyword>
<feature type="domain" description="Methylated-DNA-[protein]-cysteine S-methyltransferase DNA binding" evidence="7">
    <location>
        <begin position="91"/>
        <end position="174"/>
    </location>
</feature>
<dbReference type="PANTHER" id="PTHR10815:SF13">
    <property type="entry name" value="METHYLATED-DNA--PROTEIN-CYSTEINE METHYLTRANSFERASE"/>
    <property type="match status" value="1"/>
</dbReference>
<dbReference type="InterPro" id="IPR001497">
    <property type="entry name" value="MethylDNA_cys_MeTrfase_AS"/>
</dbReference>
<keyword evidence="4" id="KW-0227">DNA damage</keyword>
<name>A0A1J5PVW3_9ZZZZ</name>
<accession>A0A1J5PVW3</accession>
<dbReference type="Gene3D" id="1.10.10.10">
    <property type="entry name" value="Winged helix-like DNA-binding domain superfamily/Winged helix DNA-binding domain"/>
    <property type="match status" value="1"/>
</dbReference>
<evidence type="ECO:0000256" key="6">
    <source>
        <dbReference type="ARBA" id="ARBA00049348"/>
    </source>
</evidence>
<evidence type="ECO:0000259" key="7">
    <source>
        <dbReference type="Pfam" id="PF01035"/>
    </source>
</evidence>
<dbReference type="PROSITE" id="PS00374">
    <property type="entry name" value="MGMT"/>
    <property type="match status" value="1"/>
</dbReference>
<keyword evidence="2 8" id="KW-0489">Methyltransferase</keyword>
<dbReference type="GO" id="GO:0006281">
    <property type="term" value="P:DNA repair"/>
    <property type="evidence" value="ECO:0007669"/>
    <property type="project" value="UniProtKB-KW"/>
</dbReference>
<dbReference type="SUPFAM" id="SSF53155">
    <property type="entry name" value="Methylated DNA-protein cysteine methyltransferase domain"/>
    <property type="match status" value="1"/>
</dbReference>
<evidence type="ECO:0000256" key="2">
    <source>
        <dbReference type="ARBA" id="ARBA00022603"/>
    </source>
</evidence>
<dbReference type="InterPro" id="IPR036217">
    <property type="entry name" value="MethylDNA_cys_MeTrfase_DNAb"/>
</dbReference>
<dbReference type="InterPro" id="IPR036388">
    <property type="entry name" value="WH-like_DNA-bd_sf"/>
</dbReference>
<evidence type="ECO:0000313" key="8">
    <source>
        <dbReference type="EMBL" id="OIQ75609.1"/>
    </source>
</evidence>
<dbReference type="InterPro" id="IPR014048">
    <property type="entry name" value="MethylDNA_cys_MeTrfase_DNA-bd"/>
</dbReference>
<evidence type="ECO:0000256" key="5">
    <source>
        <dbReference type="ARBA" id="ARBA00023204"/>
    </source>
</evidence>
<dbReference type="GO" id="GO:0003908">
    <property type="term" value="F:methylated-DNA-[protein]-cysteine S-methyltransferase activity"/>
    <property type="evidence" value="ECO:0007669"/>
    <property type="project" value="UniProtKB-EC"/>
</dbReference>
<dbReference type="NCBIfam" id="TIGR00589">
    <property type="entry name" value="ogt"/>
    <property type="match status" value="1"/>
</dbReference>
<dbReference type="Pfam" id="PF01035">
    <property type="entry name" value="DNA_binding_1"/>
    <property type="match status" value="1"/>
</dbReference>
<gene>
    <name evidence="8" type="primary">ogt_14</name>
    <name evidence="8" type="ORF">GALL_427250</name>
</gene>
<dbReference type="EC" id="2.1.1.63" evidence="8"/>
<organism evidence="8">
    <name type="scientific">mine drainage metagenome</name>
    <dbReference type="NCBI Taxonomy" id="410659"/>
    <lineage>
        <taxon>unclassified sequences</taxon>
        <taxon>metagenomes</taxon>
        <taxon>ecological metagenomes</taxon>
    </lineage>
</organism>
<dbReference type="InterPro" id="IPR036631">
    <property type="entry name" value="MGMT_N_sf"/>
</dbReference>
<evidence type="ECO:0000256" key="1">
    <source>
        <dbReference type="ARBA" id="ARBA00001286"/>
    </source>
</evidence>
<evidence type="ECO:0000256" key="4">
    <source>
        <dbReference type="ARBA" id="ARBA00022763"/>
    </source>
</evidence>
<dbReference type="CDD" id="cd06445">
    <property type="entry name" value="ATase"/>
    <property type="match status" value="1"/>
</dbReference>
<dbReference type="PANTHER" id="PTHR10815">
    <property type="entry name" value="METHYLATED-DNA--PROTEIN-CYSTEINE METHYLTRANSFERASE"/>
    <property type="match status" value="1"/>
</dbReference>
<protein>
    <submittedName>
        <fullName evidence="8">Methylated-DNA--protein-cysteine methyltransferase</fullName>
        <ecNumber evidence="8">2.1.1.63</ecNumber>
    </submittedName>
</protein>
<dbReference type="SUPFAM" id="SSF46767">
    <property type="entry name" value="Methylated DNA-protein cysteine methyltransferase, C-terminal domain"/>
    <property type="match status" value="1"/>
</dbReference>